<evidence type="ECO:0008006" key="6">
    <source>
        <dbReference type="Google" id="ProtNLM"/>
    </source>
</evidence>
<dbReference type="InterPro" id="IPR011042">
    <property type="entry name" value="6-blade_b-propeller_TolB-like"/>
</dbReference>
<dbReference type="SUPFAM" id="SSF101898">
    <property type="entry name" value="NHL repeat"/>
    <property type="match status" value="1"/>
</dbReference>
<dbReference type="PANTHER" id="PTHR10680">
    <property type="entry name" value="PEPTIDYL-GLYCINE ALPHA-AMIDATING MONOOXYGENASE"/>
    <property type="match status" value="1"/>
</dbReference>
<accession>A0ABY7VXS2</accession>
<keyword evidence="5" id="KW-1185">Reference proteome</keyword>
<sequence>MKKTALLTLFALCASTYAHDDHSHKINPVALSQAPFTDADFVTGQNNFKYKVDLAWGETPTGKANLGATHGGVAVDKAGNVYVSTNEKDGIVKLCGDGHFIKGFGPETHSSHSLELKEENGKEYIYAAFNSQKKVCKMDLDGKIIWTINGFPDHPAYKKAKPRYAPTAVDVAPDGRIYVSDGYATSLIHVYSADQKYLTTFGGRGKGEGTFSTSHGLTIDTRGDQPYIIVSDRENRALQRLTLDGKYVDTPIKDLRRPCAISIMGDNIAVAELSGRCVILDKDFKIVSILGDNPNKKEHHSYKVDPKDWKPAIFTAPHGCSFDKDLNLYVQDWNFKGRLRKLSLQK</sequence>
<feature type="chain" id="PRO_5045583815" description="6-bladed beta-propeller" evidence="3">
    <location>
        <begin position="21"/>
        <end position="346"/>
    </location>
</feature>
<evidence type="ECO:0000256" key="2">
    <source>
        <dbReference type="ARBA" id="ARBA00023180"/>
    </source>
</evidence>
<feature type="signal peptide" evidence="3">
    <location>
        <begin position="1"/>
        <end position="20"/>
    </location>
</feature>
<evidence type="ECO:0000313" key="5">
    <source>
        <dbReference type="Proteomes" id="UP001214250"/>
    </source>
</evidence>
<keyword evidence="1 3" id="KW-0732">Signal</keyword>
<reference evidence="4 5" key="1">
    <citation type="submission" date="2023-02" db="EMBL/GenBank/DDBJ databases">
        <title>Genome sequence of Lentisphaera profundi SAORIC-696.</title>
        <authorList>
            <person name="Kim e."/>
            <person name="Cho J.-C."/>
            <person name="Choi A."/>
            <person name="Kang I."/>
        </authorList>
    </citation>
    <scope>NUCLEOTIDE SEQUENCE [LARGE SCALE GENOMIC DNA]</scope>
    <source>
        <strain evidence="4 5">SAORIC-696</strain>
    </source>
</reference>
<proteinExistence type="predicted"/>
<evidence type="ECO:0000313" key="4">
    <source>
        <dbReference type="EMBL" id="WDE99035.1"/>
    </source>
</evidence>
<dbReference type="Proteomes" id="UP001214250">
    <property type="component" value="Chromosome 2"/>
</dbReference>
<name>A0ABY7VXS2_9BACT</name>
<gene>
    <name evidence="4" type="ORF">PQO03_14455</name>
</gene>
<dbReference type="RefSeq" id="WP_274153897.1">
    <property type="nucleotide sequence ID" value="NZ_CP117812.1"/>
</dbReference>
<dbReference type="Gene3D" id="2.120.10.30">
    <property type="entry name" value="TolB, C-terminal domain"/>
    <property type="match status" value="1"/>
</dbReference>
<evidence type="ECO:0000256" key="3">
    <source>
        <dbReference type="SAM" id="SignalP"/>
    </source>
</evidence>
<organism evidence="4 5">
    <name type="scientific">Lentisphaera profundi</name>
    <dbReference type="NCBI Taxonomy" id="1658616"/>
    <lineage>
        <taxon>Bacteria</taxon>
        <taxon>Pseudomonadati</taxon>
        <taxon>Lentisphaerota</taxon>
        <taxon>Lentisphaeria</taxon>
        <taxon>Lentisphaerales</taxon>
        <taxon>Lentisphaeraceae</taxon>
        <taxon>Lentisphaera</taxon>
    </lineage>
</organism>
<protein>
    <recommendedName>
        <fullName evidence="6">6-bladed beta-propeller</fullName>
    </recommendedName>
</protein>
<evidence type="ECO:0000256" key="1">
    <source>
        <dbReference type="ARBA" id="ARBA00022729"/>
    </source>
</evidence>
<dbReference type="EMBL" id="CP117812">
    <property type="protein sequence ID" value="WDE99035.1"/>
    <property type="molecule type" value="Genomic_DNA"/>
</dbReference>
<keyword evidence="2" id="KW-0325">Glycoprotein</keyword>
<dbReference type="PANTHER" id="PTHR10680:SF28">
    <property type="entry name" value="SMP-30_GLUCONOLACTONASE_LRE-LIKE REGION DOMAIN-CONTAINING PROTEIN"/>
    <property type="match status" value="1"/>
</dbReference>